<keyword evidence="2" id="KW-1185">Reference proteome</keyword>
<sequence>MSASNVLNQADSISELGNSHSCRKLTIDNSQYTTTRHHACLLKFDNFLTHYYHHDVTQNNLFVLNPSTIG</sequence>
<evidence type="ECO:0000313" key="2">
    <source>
        <dbReference type="Proteomes" id="UP000006038"/>
    </source>
</evidence>
<dbReference type="AlphaFoldDB" id="J3N5C3"/>
<proteinExistence type="predicted"/>
<accession>J3N5C3</accession>
<organism evidence="1">
    <name type="scientific">Oryza brachyantha</name>
    <name type="common">malo sina</name>
    <dbReference type="NCBI Taxonomy" id="4533"/>
    <lineage>
        <taxon>Eukaryota</taxon>
        <taxon>Viridiplantae</taxon>
        <taxon>Streptophyta</taxon>
        <taxon>Embryophyta</taxon>
        <taxon>Tracheophyta</taxon>
        <taxon>Spermatophyta</taxon>
        <taxon>Magnoliopsida</taxon>
        <taxon>Liliopsida</taxon>
        <taxon>Poales</taxon>
        <taxon>Poaceae</taxon>
        <taxon>BOP clade</taxon>
        <taxon>Oryzoideae</taxon>
        <taxon>Oryzeae</taxon>
        <taxon>Oryzinae</taxon>
        <taxon>Oryza</taxon>
    </lineage>
</organism>
<dbReference type="Proteomes" id="UP000006038">
    <property type="component" value="Chromosome 11"/>
</dbReference>
<reference evidence="1" key="2">
    <citation type="submission" date="2013-04" db="UniProtKB">
        <authorList>
            <consortium name="EnsemblPlants"/>
        </authorList>
    </citation>
    <scope>IDENTIFICATION</scope>
</reference>
<reference evidence="1" key="1">
    <citation type="journal article" date="2013" name="Nat. Commun.">
        <title>Whole-genome sequencing of Oryza brachyantha reveals mechanisms underlying Oryza genome evolution.</title>
        <authorList>
            <person name="Chen J."/>
            <person name="Huang Q."/>
            <person name="Gao D."/>
            <person name="Wang J."/>
            <person name="Lang Y."/>
            <person name="Liu T."/>
            <person name="Li B."/>
            <person name="Bai Z."/>
            <person name="Luis Goicoechea J."/>
            <person name="Liang C."/>
            <person name="Chen C."/>
            <person name="Zhang W."/>
            <person name="Sun S."/>
            <person name="Liao Y."/>
            <person name="Zhang X."/>
            <person name="Yang L."/>
            <person name="Song C."/>
            <person name="Wang M."/>
            <person name="Shi J."/>
            <person name="Liu G."/>
            <person name="Liu J."/>
            <person name="Zhou H."/>
            <person name="Zhou W."/>
            <person name="Yu Q."/>
            <person name="An N."/>
            <person name="Chen Y."/>
            <person name="Cai Q."/>
            <person name="Wang B."/>
            <person name="Liu B."/>
            <person name="Min J."/>
            <person name="Huang Y."/>
            <person name="Wu H."/>
            <person name="Li Z."/>
            <person name="Zhang Y."/>
            <person name="Yin Y."/>
            <person name="Song W."/>
            <person name="Jiang J."/>
            <person name="Jackson S.A."/>
            <person name="Wing R.A."/>
            <person name="Wang J."/>
            <person name="Chen M."/>
        </authorList>
    </citation>
    <scope>NUCLEOTIDE SEQUENCE [LARGE SCALE GENOMIC DNA]</scope>
    <source>
        <strain evidence="1">cv. IRGC 101232</strain>
    </source>
</reference>
<dbReference type="HOGENOM" id="CLU_2761816_0_0_1"/>
<protein>
    <submittedName>
        <fullName evidence="1">Uncharacterized protein</fullName>
    </submittedName>
</protein>
<evidence type="ECO:0000313" key="1">
    <source>
        <dbReference type="EnsemblPlants" id="OB11G10090.1"/>
    </source>
</evidence>
<name>J3N5C3_ORYBR</name>
<dbReference type="Gramene" id="OB11G10090.1">
    <property type="protein sequence ID" value="OB11G10090.1"/>
    <property type="gene ID" value="OB11G10090"/>
</dbReference>
<dbReference type="EnsemblPlants" id="OB11G10090.1">
    <property type="protein sequence ID" value="OB11G10090.1"/>
    <property type="gene ID" value="OB11G10090"/>
</dbReference>